<dbReference type="GO" id="GO:0005829">
    <property type="term" value="C:cytosol"/>
    <property type="evidence" value="ECO:0007669"/>
    <property type="project" value="TreeGrafter"/>
</dbReference>
<keyword evidence="5 8" id="KW-0378">Hydrolase</keyword>
<dbReference type="AlphaFoldDB" id="A0A2I0W0K3"/>
<dbReference type="EMBL" id="KZ503041">
    <property type="protein sequence ID" value="PKU69201.1"/>
    <property type="molecule type" value="Genomic_DNA"/>
</dbReference>
<comment type="function">
    <text evidence="8">Mediates the side-chain deamidation of N-terminal glutamine residues to glutamate, an important step in N-end rule pathway of protein degradation. Conversion of the resulting N-terminal glutamine to glutamate renders the protein susceptible to arginylation, polyubiquitination and degradation as specified by the N-end rule. Does not act on substrates with internal or C-terminal glutamine and does not act on non-glutamine residues in any position.</text>
</comment>
<dbReference type="InterPro" id="IPR039733">
    <property type="entry name" value="NTAQ1"/>
</dbReference>
<evidence type="ECO:0000256" key="3">
    <source>
        <dbReference type="ARBA" id="ARBA00012718"/>
    </source>
</evidence>
<evidence type="ECO:0000313" key="10">
    <source>
        <dbReference type="EMBL" id="PKU69201.1"/>
    </source>
</evidence>
<evidence type="ECO:0000256" key="2">
    <source>
        <dbReference type="ARBA" id="ARBA00011245"/>
    </source>
</evidence>
<dbReference type="EC" id="3.5.1.122" evidence="3 8"/>
<dbReference type="Proteomes" id="UP000233837">
    <property type="component" value="Unassembled WGS sequence"/>
</dbReference>
<dbReference type="PANTHER" id="PTHR13035">
    <property type="entry name" value="PROTEIN N-TERMINAL GLUTAMINE AMIDOHYDROLASE"/>
    <property type="match status" value="1"/>
</dbReference>
<comment type="subunit">
    <text evidence="2 8">Monomer.</text>
</comment>
<gene>
    <name evidence="10" type="ORF">MA16_Dca002471</name>
</gene>
<dbReference type="GO" id="GO:0005634">
    <property type="term" value="C:nucleus"/>
    <property type="evidence" value="ECO:0007669"/>
    <property type="project" value="TreeGrafter"/>
</dbReference>
<comment type="similarity">
    <text evidence="1 8">Belongs to the NTAQ1 family.</text>
</comment>
<evidence type="ECO:0000256" key="4">
    <source>
        <dbReference type="ARBA" id="ARBA00021247"/>
    </source>
</evidence>
<evidence type="ECO:0000313" key="11">
    <source>
        <dbReference type="Proteomes" id="UP000233837"/>
    </source>
</evidence>
<evidence type="ECO:0000256" key="7">
    <source>
        <dbReference type="ARBA" id="ARBA00048768"/>
    </source>
</evidence>
<dbReference type="PANTHER" id="PTHR13035:SF0">
    <property type="entry name" value="PROTEIN N-TERMINAL GLUTAMINE AMIDOHYDROLASE"/>
    <property type="match status" value="1"/>
</dbReference>
<sequence>MAESSSVGDDHRAVVTAVPTLLSLAPSTSGWNSYPKFSSFTHTPCYCEENVYLLCKKLVMLGVAAPTVRDLFVVFISNDDKKIPLWNQKASKSSDKLVIWDYHVICIQIVNQKNAEEGRSSHLIWDLDSSLPFPLPLDQYVSETFRLHLPLKSTYKSRDKALEAPFIWFFFLFFSDTSTVSRLCLNEDVLSSLKLKFLQKLSLSHCFSITPYPDLACFKASIVNPGENIPFGHIPSGLFQQFRPI</sequence>
<proteinExistence type="inferred from homology"/>
<reference evidence="10 11" key="2">
    <citation type="journal article" date="2017" name="Nature">
        <title>The Apostasia genome and the evolution of orchids.</title>
        <authorList>
            <person name="Zhang G.Q."/>
            <person name="Liu K.W."/>
            <person name="Li Z."/>
            <person name="Lohaus R."/>
            <person name="Hsiao Y.Y."/>
            <person name="Niu S.C."/>
            <person name="Wang J.Y."/>
            <person name="Lin Y.C."/>
            <person name="Xu Q."/>
            <person name="Chen L.J."/>
            <person name="Yoshida K."/>
            <person name="Fujiwara S."/>
            <person name="Wang Z.W."/>
            <person name="Zhang Y.Q."/>
            <person name="Mitsuda N."/>
            <person name="Wang M."/>
            <person name="Liu G.H."/>
            <person name="Pecoraro L."/>
            <person name="Huang H.X."/>
            <person name="Xiao X.J."/>
            <person name="Lin M."/>
            <person name="Wu X.Y."/>
            <person name="Wu W.L."/>
            <person name="Chen Y.Y."/>
            <person name="Chang S.B."/>
            <person name="Sakamoto S."/>
            <person name="Ohme-Takagi M."/>
            <person name="Yagi M."/>
            <person name="Zeng S.J."/>
            <person name="Shen C.Y."/>
            <person name="Yeh C.M."/>
            <person name="Luo Y.B."/>
            <person name="Tsai W.C."/>
            <person name="Van de Peer Y."/>
            <person name="Liu Z.J."/>
        </authorList>
    </citation>
    <scope>NUCLEOTIDE SEQUENCE [LARGE SCALE GENOMIC DNA]</scope>
    <source>
        <tissue evidence="10">The whole plant</tissue>
    </source>
</reference>
<evidence type="ECO:0000256" key="8">
    <source>
        <dbReference type="RuleBase" id="RU367082"/>
    </source>
</evidence>
<accession>A0A2I0W0K3</accession>
<dbReference type="GO" id="GO:0008418">
    <property type="term" value="F:protein-N-terminal asparagine amidohydrolase activity"/>
    <property type="evidence" value="ECO:0007669"/>
    <property type="project" value="UniProtKB-UniRule"/>
</dbReference>
<dbReference type="Pfam" id="PF09764">
    <property type="entry name" value="Nt_Gln_amidase"/>
    <property type="match status" value="1"/>
</dbReference>
<dbReference type="InterPro" id="IPR037132">
    <property type="entry name" value="N_Gln_amidohydro_ab_roll_sf"/>
</dbReference>
<evidence type="ECO:0000256" key="5">
    <source>
        <dbReference type="ARBA" id="ARBA00022801"/>
    </source>
</evidence>
<organism evidence="10 11">
    <name type="scientific">Dendrobium catenatum</name>
    <dbReference type="NCBI Taxonomy" id="906689"/>
    <lineage>
        <taxon>Eukaryota</taxon>
        <taxon>Viridiplantae</taxon>
        <taxon>Streptophyta</taxon>
        <taxon>Embryophyta</taxon>
        <taxon>Tracheophyta</taxon>
        <taxon>Spermatophyta</taxon>
        <taxon>Magnoliopsida</taxon>
        <taxon>Liliopsida</taxon>
        <taxon>Asparagales</taxon>
        <taxon>Orchidaceae</taxon>
        <taxon>Epidendroideae</taxon>
        <taxon>Malaxideae</taxon>
        <taxon>Dendrobiinae</taxon>
        <taxon>Dendrobium</taxon>
    </lineage>
</organism>
<evidence type="ECO:0000259" key="9">
    <source>
        <dbReference type="Pfam" id="PF09764"/>
    </source>
</evidence>
<comment type="catalytic activity">
    <reaction evidence="7 8">
        <text>N-terminal L-glutaminyl-[protein] + H2O = N-terminal L-glutamyl-[protein] + NH4(+)</text>
        <dbReference type="Rhea" id="RHEA:50680"/>
        <dbReference type="Rhea" id="RHEA-COMP:12668"/>
        <dbReference type="Rhea" id="RHEA-COMP:12777"/>
        <dbReference type="ChEBI" id="CHEBI:15377"/>
        <dbReference type="ChEBI" id="CHEBI:28938"/>
        <dbReference type="ChEBI" id="CHEBI:64721"/>
        <dbReference type="ChEBI" id="CHEBI:64722"/>
        <dbReference type="EC" id="3.5.1.122"/>
    </reaction>
</comment>
<dbReference type="GO" id="GO:0070773">
    <property type="term" value="F:protein-N-terminal glutamine amidohydrolase activity"/>
    <property type="evidence" value="ECO:0007669"/>
    <property type="project" value="UniProtKB-UniRule"/>
</dbReference>
<protein>
    <recommendedName>
        <fullName evidence="4 8">Protein N-terminal glutamine amidohydrolase</fullName>
        <ecNumber evidence="3 8">3.5.1.122</ecNumber>
    </recommendedName>
    <alternativeName>
        <fullName evidence="6 8">Protein NH2-terminal glutamine deamidase</fullName>
    </alternativeName>
</protein>
<evidence type="ECO:0000256" key="1">
    <source>
        <dbReference type="ARBA" id="ARBA00008985"/>
    </source>
</evidence>
<dbReference type="STRING" id="906689.A0A2I0W0K3"/>
<dbReference type="Gene3D" id="3.10.620.10">
    <property type="entry name" value="Protein N-terminal glutamine amidohydrolase, alpha beta roll"/>
    <property type="match status" value="1"/>
</dbReference>
<name>A0A2I0W0K3_9ASPA</name>
<keyword evidence="11" id="KW-1185">Reference proteome</keyword>
<dbReference type="InterPro" id="IPR023128">
    <property type="entry name" value="Prot_N_Gln_amidohydro_ab_roll"/>
</dbReference>
<reference evidence="10 11" key="1">
    <citation type="journal article" date="2016" name="Sci. Rep.">
        <title>The Dendrobium catenatum Lindl. genome sequence provides insights into polysaccharide synthase, floral development and adaptive evolution.</title>
        <authorList>
            <person name="Zhang G.Q."/>
            <person name="Xu Q."/>
            <person name="Bian C."/>
            <person name="Tsai W.C."/>
            <person name="Yeh C.M."/>
            <person name="Liu K.W."/>
            <person name="Yoshida K."/>
            <person name="Zhang L.S."/>
            <person name="Chang S.B."/>
            <person name="Chen F."/>
            <person name="Shi Y."/>
            <person name="Su Y.Y."/>
            <person name="Zhang Y.Q."/>
            <person name="Chen L.J."/>
            <person name="Yin Y."/>
            <person name="Lin M."/>
            <person name="Huang H."/>
            <person name="Deng H."/>
            <person name="Wang Z.W."/>
            <person name="Zhu S.L."/>
            <person name="Zhao X."/>
            <person name="Deng C."/>
            <person name="Niu S.C."/>
            <person name="Huang J."/>
            <person name="Wang M."/>
            <person name="Liu G.H."/>
            <person name="Yang H.J."/>
            <person name="Xiao X.J."/>
            <person name="Hsiao Y.Y."/>
            <person name="Wu W.L."/>
            <person name="Chen Y.Y."/>
            <person name="Mitsuda N."/>
            <person name="Ohme-Takagi M."/>
            <person name="Luo Y.B."/>
            <person name="Van de Peer Y."/>
            <person name="Liu Z.J."/>
        </authorList>
    </citation>
    <scope>NUCLEOTIDE SEQUENCE [LARGE SCALE GENOMIC DNA]</scope>
    <source>
        <tissue evidence="10">The whole plant</tissue>
    </source>
</reference>
<evidence type="ECO:0000256" key="6">
    <source>
        <dbReference type="ARBA" id="ARBA00029677"/>
    </source>
</evidence>
<feature type="domain" description="Protein N-terminal glutamine amidohydrolase alpha beta roll" evidence="9">
    <location>
        <begin position="42"/>
        <end position="178"/>
    </location>
</feature>